<gene>
    <name evidence="1" type="ORF">EVAR_86809_1</name>
</gene>
<keyword evidence="2" id="KW-1185">Reference proteome</keyword>
<dbReference type="AlphaFoldDB" id="A0A4C1VUJ0"/>
<evidence type="ECO:0000313" key="1">
    <source>
        <dbReference type="EMBL" id="GBP41839.1"/>
    </source>
</evidence>
<comment type="caution">
    <text evidence="1">The sequence shown here is derived from an EMBL/GenBank/DDBJ whole genome shotgun (WGS) entry which is preliminary data.</text>
</comment>
<evidence type="ECO:0000313" key="2">
    <source>
        <dbReference type="Proteomes" id="UP000299102"/>
    </source>
</evidence>
<name>A0A4C1VUJ0_EUMVA</name>
<dbReference type="EMBL" id="BGZK01000407">
    <property type="protein sequence ID" value="GBP41839.1"/>
    <property type="molecule type" value="Genomic_DNA"/>
</dbReference>
<proteinExistence type="predicted"/>
<accession>A0A4C1VUJ0</accession>
<organism evidence="1 2">
    <name type="scientific">Eumeta variegata</name>
    <name type="common">Bagworm moth</name>
    <name type="synonym">Eumeta japonica</name>
    <dbReference type="NCBI Taxonomy" id="151549"/>
    <lineage>
        <taxon>Eukaryota</taxon>
        <taxon>Metazoa</taxon>
        <taxon>Ecdysozoa</taxon>
        <taxon>Arthropoda</taxon>
        <taxon>Hexapoda</taxon>
        <taxon>Insecta</taxon>
        <taxon>Pterygota</taxon>
        <taxon>Neoptera</taxon>
        <taxon>Endopterygota</taxon>
        <taxon>Lepidoptera</taxon>
        <taxon>Glossata</taxon>
        <taxon>Ditrysia</taxon>
        <taxon>Tineoidea</taxon>
        <taxon>Psychidae</taxon>
        <taxon>Oiketicinae</taxon>
        <taxon>Eumeta</taxon>
    </lineage>
</organism>
<sequence>MLTLRKVGLPFAATIGINPDFRRCISNSSETDIWHVRTLVVESGVKRIHETPCSRLQEFSDRKFLVECDRRRRRPTPYPVLRRLH</sequence>
<reference evidence="1 2" key="1">
    <citation type="journal article" date="2019" name="Commun. Biol.">
        <title>The bagworm genome reveals a unique fibroin gene that provides high tensile strength.</title>
        <authorList>
            <person name="Kono N."/>
            <person name="Nakamura H."/>
            <person name="Ohtoshi R."/>
            <person name="Tomita M."/>
            <person name="Numata K."/>
            <person name="Arakawa K."/>
        </authorList>
    </citation>
    <scope>NUCLEOTIDE SEQUENCE [LARGE SCALE GENOMIC DNA]</scope>
</reference>
<protein>
    <submittedName>
        <fullName evidence="1">Uncharacterized protein</fullName>
    </submittedName>
</protein>
<dbReference type="Proteomes" id="UP000299102">
    <property type="component" value="Unassembled WGS sequence"/>
</dbReference>